<reference evidence="4" key="1">
    <citation type="journal article" date="2019" name="Int. J. Syst. Evol. Microbiol.">
        <title>The Global Catalogue of Microorganisms (GCM) 10K type strain sequencing project: providing services to taxonomists for standard genome sequencing and annotation.</title>
        <authorList>
            <consortium name="The Broad Institute Genomics Platform"/>
            <consortium name="The Broad Institute Genome Sequencing Center for Infectious Disease"/>
            <person name="Wu L."/>
            <person name="Ma J."/>
        </authorList>
    </citation>
    <scope>NUCLEOTIDE SEQUENCE [LARGE SCALE GENOMIC DNA]</scope>
    <source>
        <strain evidence="4">CGMCC 1.12664</strain>
    </source>
</reference>
<dbReference type="AlphaFoldDB" id="A0A917EFT7"/>
<evidence type="ECO:0000313" key="4">
    <source>
        <dbReference type="Proteomes" id="UP000612855"/>
    </source>
</evidence>
<accession>A0A917EFT7</accession>
<feature type="region of interest" description="Disordered" evidence="1">
    <location>
        <begin position="237"/>
        <end position="263"/>
    </location>
</feature>
<dbReference type="Pfam" id="PF06707">
    <property type="entry name" value="DUF1194"/>
    <property type="match status" value="1"/>
</dbReference>
<evidence type="ECO:0000256" key="2">
    <source>
        <dbReference type="SAM" id="SignalP"/>
    </source>
</evidence>
<dbReference type="InterPro" id="IPR036465">
    <property type="entry name" value="vWFA_dom_sf"/>
</dbReference>
<dbReference type="InterPro" id="IPR010607">
    <property type="entry name" value="DUF1194"/>
</dbReference>
<gene>
    <name evidence="3" type="ORF">GCM10011360_22720</name>
</gene>
<dbReference type="EMBL" id="BMFJ01000001">
    <property type="protein sequence ID" value="GGE34304.1"/>
    <property type="molecule type" value="Genomic_DNA"/>
</dbReference>
<protein>
    <recommendedName>
        <fullName evidence="5">DUF1194 domain-containing protein</fullName>
    </recommendedName>
</protein>
<feature type="chain" id="PRO_5036895371" description="DUF1194 domain-containing protein" evidence="2">
    <location>
        <begin position="19"/>
        <end position="263"/>
    </location>
</feature>
<sequence length="263" mass="27737">MVARLILLLGLLAGPAQADCRQALLLALDVSGSVDAREYRLQLDGLAAALDDPQVRAAFLAMPDAPVRLMVMEWSGPDFQRRVVGWRDITGTEALGGVIATLRGTGRAEADLSTAIGSALIRGGAEVQAQADCWRRVIDVSGDGKSNVGPLPGSVGTPLTGVTVNGLVIGEKVPTAGEARFPEIGELTAYYRAYVLRGEGAFLETAYGFEDFEAAMVRKLLRELQVIAVSEAMRSDGAGLPAPEHRPGPRHGTGAEHGPKVTR</sequence>
<dbReference type="SUPFAM" id="SSF53300">
    <property type="entry name" value="vWA-like"/>
    <property type="match status" value="1"/>
</dbReference>
<evidence type="ECO:0000313" key="3">
    <source>
        <dbReference type="EMBL" id="GGE34304.1"/>
    </source>
</evidence>
<feature type="compositionally biased region" description="Basic and acidic residues" evidence="1">
    <location>
        <begin position="243"/>
        <end position="263"/>
    </location>
</feature>
<keyword evidence="2" id="KW-0732">Signal</keyword>
<feature type="signal peptide" evidence="2">
    <location>
        <begin position="1"/>
        <end position="18"/>
    </location>
</feature>
<dbReference type="RefSeq" id="WP_188477796.1">
    <property type="nucleotide sequence ID" value="NZ_BMFJ01000001.1"/>
</dbReference>
<evidence type="ECO:0008006" key="5">
    <source>
        <dbReference type="Google" id="ProtNLM"/>
    </source>
</evidence>
<comment type="caution">
    <text evidence="3">The sequence shown here is derived from an EMBL/GenBank/DDBJ whole genome shotgun (WGS) entry which is preliminary data.</text>
</comment>
<organism evidence="3 4">
    <name type="scientific">Primorskyibacter flagellatus</name>
    <dbReference type="NCBI Taxonomy" id="1387277"/>
    <lineage>
        <taxon>Bacteria</taxon>
        <taxon>Pseudomonadati</taxon>
        <taxon>Pseudomonadota</taxon>
        <taxon>Alphaproteobacteria</taxon>
        <taxon>Rhodobacterales</taxon>
        <taxon>Roseobacteraceae</taxon>
        <taxon>Primorskyibacter</taxon>
    </lineage>
</organism>
<proteinExistence type="predicted"/>
<evidence type="ECO:0000256" key="1">
    <source>
        <dbReference type="SAM" id="MobiDB-lite"/>
    </source>
</evidence>
<keyword evidence="4" id="KW-1185">Reference proteome</keyword>
<dbReference type="Proteomes" id="UP000612855">
    <property type="component" value="Unassembled WGS sequence"/>
</dbReference>
<name>A0A917EFT7_9RHOB</name>